<dbReference type="GO" id="GO:0005739">
    <property type="term" value="C:mitochondrion"/>
    <property type="evidence" value="ECO:0007669"/>
    <property type="project" value="TreeGrafter"/>
</dbReference>
<feature type="non-terminal residue" evidence="3">
    <location>
        <position position="126"/>
    </location>
</feature>
<protein>
    <submittedName>
        <fullName evidence="3">N-dimethylarginine dimethylaminohydrolase 1</fullName>
    </submittedName>
</protein>
<dbReference type="GO" id="GO:0016597">
    <property type="term" value="F:amino acid binding"/>
    <property type="evidence" value="ECO:0007669"/>
    <property type="project" value="TreeGrafter"/>
</dbReference>
<dbReference type="STRING" id="9838.ENSCDRP00005017233"/>
<keyword evidence="2 3" id="KW-0378">Hydrolase</keyword>
<dbReference type="GO" id="GO:0006525">
    <property type="term" value="P:arginine metabolic process"/>
    <property type="evidence" value="ECO:0007669"/>
    <property type="project" value="TreeGrafter"/>
</dbReference>
<keyword evidence="4" id="KW-1185">Reference proteome</keyword>
<evidence type="ECO:0000313" key="4">
    <source>
        <dbReference type="Proteomes" id="UP000299084"/>
    </source>
</evidence>
<dbReference type="Pfam" id="PF02274">
    <property type="entry name" value="ADI"/>
    <property type="match status" value="1"/>
</dbReference>
<comment type="caution">
    <text evidence="3">The sequence shown here is derived from an EMBL/GenBank/DDBJ whole genome shotgun (WGS) entry which is preliminary data.</text>
</comment>
<evidence type="ECO:0000256" key="2">
    <source>
        <dbReference type="ARBA" id="ARBA00022801"/>
    </source>
</evidence>
<evidence type="ECO:0000256" key="1">
    <source>
        <dbReference type="ARBA" id="ARBA00008532"/>
    </source>
</evidence>
<sequence>MITASPNDTTHIRSIHGGVDMMKEALEKLQLNIVEMKDENATLDGGDVLFTGREFFVGLSKRTNQRGAEILADTFKDYAVSMVPVADALHLKSFCSMAGPNLIAIGSSEAAQKALKVNITLCSFHA</sequence>
<dbReference type="AlphaFoldDB" id="A0A5N4DAP9"/>
<dbReference type="PANTHER" id="PTHR12737">
    <property type="entry name" value="DIMETHYLARGININE DIMETHYLAMINOHYDROLASE"/>
    <property type="match status" value="1"/>
</dbReference>
<gene>
    <name evidence="3" type="ORF">Cadr_000014192</name>
</gene>
<comment type="similarity">
    <text evidence="1">Belongs to the DDAH family.</text>
</comment>
<dbReference type="GO" id="GO:0045429">
    <property type="term" value="P:positive regulation of nitric oxide biosynthetic process"/>
    <property type="evidence" value="ECO:0007669"/>
    <property type="project" value="TreeGrafter"/>
</dbReference>
<dbReference type="Proteomes" id="UP000299084">
    <property type="component" value="Unassembled WGS sequence"/>
</dbReference>
<dbReference type="EMBL" id="JWIN03000013">
    <property type="protein sequence ID" value="KAB1268191.1"/>
    <property type="molecule type" value="Genomic_DNA"/>
</dbReference>
<dbReference type="PANTHER" id="PTHR12737:SF17">
    <property type="entry name" value="N(G),N(G)-DIMETHYLARGININE DIMETHYLAMINOHYDROLASE 1"/>
    <property type="match status" value="1"/>
</dbReference>
<dbReference type="GO" id="GO:0000052">
    <property type="term" value="P:citrulline metabolic process"/>
    <property type="evidence" value="ECO:0007669"/>
    <property type="project" value="TreeGrafter"/>
</dbReference>
<accession>A0A5N4DAP9</accession>
<organism evidence="3 4">
    <name type="scientific">Camelus dromedarius</name>
    <name type="common">Dromedary</name>
    <name type="synonym">Arabian camel</name>
    <dbReference type="NCBI Taxonomy" id="9838"/>
    <lineage>
        <taxon>Eukaryota</taxon>
        <taxon>Metazoa</taxon>
        <taxon>Chordata</taxon>
        <taxon>Craniata</taxon>
        <taxon>Vertebrata</taxon>
        <taxon>Euteleostomi</taxon>
        <taxon>Mammalia</taxon>
        <taxon>Eutheria</taxon>
        <taxon>Laurasiatheria</taxon>
        <taxon>Artiodactyla</taxon>
        <taxon>Tylopoda</taxon>
        <taxon>Camelidae</taxon>
        <taxon>Camelus</taxon>
    </lineage>
</organism>
<name>A0A5N4DAP9_CAMDR</name>
<dbReference type="SUPFAM" id="SSF55909">
    <property type="entry name" value="Pentein"/>
    <property type="match status" value="1"/>
</dbReference>
<dbReference type="Gene3D" id="3.75.10.10">
    <property type="entry name" value="L-arginine/glycine Amidinotransferase, Chain A"/>
    <property type="match status" value="1"/>
</dbReference>
<evidence type="ECO:0000313" key="3">
    <source>
        <dbReference type="EMBL" id="KAB1268191.1"/>
    </source>
</evidence>
<proteinExistence type="inferred from homology"/>
<reference evidence="3 4" key="1">
    <citation type="journal article" date="2019" name="Mol. Ecol. Resour.">
        <title>Improving Illumina assemblies with Hi-C and long reads: an example with the North African dromedary.</title>
        <authorList>
            <person name="Elbers J.P."/>
            <person name="Rogers M.F."/>
            <person name="Perelman P.L."/>
            <person name="Proskuryakova A.A."/>
            <person name="Serdyukova N.A."/>
            <person name="Johnson W.E."/>
            <person name="Horin P."/>
            <person name="Corander J."/>
            <person name="Murphy D."/>
            <person name="Burger P.A."/>
        </authorList>
    </citation>
    <scope>NUCLEOTIDE SEQUENCE [LARGE SCALE GENOMIC DNA]</scope>
    <source>
        <strain evidence="3">Drom800</strain>
        <tissue evidence="3">Blood</tissue>
    </source>
</reference>
<dbReference type="GO" id="GO:0016403">
    <property type="term" value="F:dimethylargininase activity"/>
    <property type="evidence" value="ECO:0007669"/>
    <property type="project" value="TreeGrafter"/>
</dbReference>
<dbReference type="InterPro" id="IPR033199">
    <property type="entry name" value="DDAH-like"/>
</dbReference>